<dbReference type="Proteomes" id="UP000178700">
    <property type="component" value="Unassembled WGS sequence"/>
</dbReference>
<evidence type="ECO:0000313" key="2">
    <source>
        <dbReference type="EMBL" id="OGI66356.1"/>
    </source>
</evidence>
<comment type="caution">
    <text evidence="2">The sequence shown here is derived from an EMBL/GenBank/DDBJ whole genome shotgun (WGS) entry which is preliminary data.</text>
</comment>
<evidence type="ECO:0000256" key="1">
    <source>
        <dbReference type="SAM" id="Phobius"/>
    </source>
</evidence>
<feature type="transmembrane region" description="Helical" evidence="1">
    <location>
        <begin position="66"/>
        <end position="88"/>
    </location>
</feature>
<evidence type="ECO:0000313" key="3">
    <source>
        <dbReference type="Proteomes" id="UP000178700"/>
    </source>
</evidence>
<proteinExistence type="predicted"/>
<dbReference type="AlphaFoldDB" id="A0A1F6V9Z0"/>
<feature type="transmembrane region" description="Helical" evidence="1">
    <location>
        <begin position="94"/>
        <end position="115"/>
    </location>
</feature>
<protein>
    <submittedName>
        <fullName evidence="2">Uncharacterized protein</fullName>
    </submittedName>
</protein>
<keyword evidence="1" id="KW-0472">Membrane</keyword>
<feature type="transmembrane region" description="Helical" evidence="1">
    <location>
        <begin position="39"/>
        <end position="59"/>
    </location>
</feature>
<accession>A0A1F6V9Z0</accession>
<feature type="transmembrane region" description="Helical" evidence="1">
    <location>
        <begin position="12"/>
        <end position="33"/>
    </location>
</feature>
<gene>
    <name evidence="2" type="ORF">A2642_01420</name>
</gene>
<dbReference type="EMBL" id="MFTJ01000013">
    <property type="protein sequence ID" value="OGI66356.1"/>
    <property type="molecule type" value="Genomic_DNA"/>
</dbReference>
<name>A0A1F6V9Z0_9BACT</name>
<organism evidence="2 3">
    <name type="scientific">Candidatus Nomurabacteria bacterium RIFCSPHIGHO2_01_FULL_39_10</name>
    <dbReference type="NCBI Taxonomy" id="1801733"/>
    <lineage>
        <taxon>Bacteria</taxon>
        <taxon>Candidatus Nomuraibacteriota</taxon>
    </lineage>
</organism>
<sequence length="120" mass="12824">MASKRVTATVELHRLAHYAFLAGLLVAIIAAGFRSYIEPQILVTTLVILGSLVGAFNLTAKETIPFLVASIALMLAGIVNLGLIPIIGQFLRSALQNIVVFVVPGAILLGMKTIWKLARD</sequence>
<keyword evidence="1" id="KW-1133">Transmembrane helix</keyword>
<keyword evidence="1" id="KW-0812">Transmembrane</keyword>
<reference evidence="2 3" key="1">
    <citation type="journal article" date="2016" name="Nat. Commun.">
        <title>Thousands of microbial genomes shed light on interconnected biogeochemical processes in an aquifer system.</title>
        <authorList>
            <person name="Anantharaman K."/>
            <person name="Brown C.T."/>
            <person name="Hug L.A."/>
            <person name="Sharon I."/>
            <person name="Castelle C.J."/>
            <person name="Probst A.J."/>
            <person name="Thomas B.C."/>
            <person name="Singh A."/>
            <person name="Wilkins M.J."/>
            <person name="Karaoz U."/>
            <person name="Brodie E.L."/>
            <person name="Williams K.H."/>
            <person name="Hubbard S.S."/>
            <person name="Banfield J.F."/>
        </authorList>
    </citation>
    <scope>NUCLEOTIDE SEQUENCE [LARGE SCALE GENOMIC DNA]</scope>
</reference>